<proteinExistence type="predicted"/>
<dbReference type="InterPro" id="IPR000742">
    <property type="entry name" value="EGF"/>
</dbReference>
<dbReference type="PANTHER" id="PTHR37999">
    <property type="entry name" value="MUCIN-17"/>
    <property type="match status" value="1"/>
</dbReference>
<protein>
    <recommendedName>
        <fullName evidence="7">SEA domain-containing protein</fullName>
    </recommendedName>
</protein>
<dbReference type="PROSITE" id="PS50026">
    <property type="entry name" value="EGF_3"/>
    <property type="match status" value="1"/>
</dbReference>
<sequence>LNGGTWNGQVCVCPSGYEGDHYHCQNNLFCKNEGFWDGIKCVCPSLYQGPKCEDVVPSIEIEPPPETVSAQMEMTVTVTSMEYTEELEDRSSAQFQSFNKTFTDEMDKVYSGIPEYQGVNITRLSAGSIVVEHEVLLETKYTPEYKDVLVKATQEVTEKIQNVTKEQISRNNTCPSKFLAVLCYNTTATKVQNVTVTEYDPEKECQERAGKVYAAYFFVEYKEEKPNCINRCTPDFNSSLNCNFGKCQLDLSGPRCYCLTTDTEWYSGETCEFSTKKSLVYGLVGAAGAIVLLVLVVLLIFMLRSRRDGGAERRDITMSQLYKWHEEDGGPTPGTFRNIGFDIHEDRDDSIHLDSVYSNFQPSLDHIDSETQVRKTWMKCSPPPALRPPSLSYYSEIFRKVKSCLWFVSPGDL</sequence>
<evidence type="ECO:0000256" key="2">
    <source>
        <dbReference type="SAM" id="Phobius"/>
    </source>
</evidence>
<dbReference type="AlphaFoldDB" id="A0A452SBY1"/>
<evidence type="ECO:0000313" key="5">
    <source>
        <dbReference type="Ensembl" id="ENSUAMP00000029821.1"/>
    </source>
</evidence>
<keyword evidence="1" id="KW-1015">Disulfide bond</keyword>
<dbReference type="Pfam" id="PF01390">
    <property type="entry name" value="SEA"/>
    <property type="match status" value="1"/>
</dbReference>
<evidence type="ECO:0000259" key="4">
    <source>
        <dbReference type="PROSITE" id="PS50026"/>
    </source>
</evidence>
<feature type="domain" description="SEA" evidence="3">
    <location>
        <begin position="68"/>
        <end position="175"/>
    </location>
</feature>
<organism evidence="5 6">
    <name type="scientific">Ursus americanus</name>
    <name type="common">American black bear</name>
    <name type="synonym">Euarctos americanus</name>
    <dbReference type="NCBI Taxonomy" id="9643"/>
    <lineage>
        <taxon>Eukaryota</taxon>
        <taxon>Metazoa</taxon>
        <taxon>Chordata</taxon>
        <taxon>Craniata</taxon>
        <taxon>Vertebrata</taxon>
        <taxon>Euteleostomi</taxon>
        <taxon>Mammalia</taxon>
        <taxon>Eutheria</taxon>
        <taxon>Laurasiatheria</taxon>
        <taxon>Carnivora</taxon>
        <taxon>Caniformia</taxon>
        <taxon>Ursidae</taxon>
        <taxon>Ursus</taxon>
    </lineage>
</organism>
<dbReference type="SMART" id="SM00200">
    <property type="entry name" value="SEA"/>
    <property type="match status" value="1"/>
</dbReference>
<dbReference type="InterPro" id="IPR053311">
    <property type="entry name" value="Mucosal_Integrity_Assoc"/>
</dbReference>
<dbReference type="InterPro" id="IPR000082">
    <property type="entry name" value="SEA_dom"/>
</dbReference>
<dbReference type="FunFam" id="3.30.70.960:FF:000013">
    <property type="entry name" value="Mucin glycoprotein MUC3"/>
    <property type="match status" value="1"/>
</dbReference>
<dbReference type="Ensembl" id="ENSUAMT00000033267.1">
    <property type="protein sequence ID" value="ENSUAMP00000029821.1"/>
    <property type="gene ID" value="ENSUAMG00000022927.1"/>
</dbReference>
<keyword evidence="2" id="KW-0472">Membrane</keyword>
<evidence type="ECO:0000256" key="1">
    <source>
        <dbReference type="PROSITE-ProRule" id="PRU00076"/>
    </source>
</evidence>
<keyword evidence="2" id="KW-1133">Transmembrane helix</keyword>
<dbReference type="GeneTree" id="ENSGT00940000154419"/>
<evidence type="ECO:0000313" key="6">
    <source>
        <dbReference type="Proteomes" id="UP000291022"/>
    </source>
</evidence>
<dbReference type="GO" id="GO:0071944">
    <property type="term" value="C:cell periphery"/>
    <property type="evidence" value="ECO:0007669"/>
    <property type="project" value="UniProtKB-ARBA"/>
</dbReference>
<feature type="disulfide bond" evidence="1">
    <location>
        <begin position="43"/>
        <end position="52"/>
    </location>
</feature>
<comment type="caution">
    <text evidence="1">Lacks conserved residue(s) required for the propagation of feature annotation.</text>
</comment>
<reference evidence="5" key="3">
    <citation type="submission" date="2025-09" db="UniProtKB">
        <authorList>
            <consortium name="Ensembl"/>
        </authorList>
    </citation>
    <scope>IDENTIFICATION</scope>
</reference>
<evidence type="ECO:0008006" key="7">
    <source>
        <dbReference type="Google" id="ProtNLM"/>
    </source>
</evidence>
<dbReference type="Proteomes" id="UP000291022">
    <property type="component" value="Unassembled WGS sequence"/>
</dbReference>
<keyword evidence="6" id="KW-1185">Reference proteome</keyword>
<feature type="transmembrane region" description="Helical" evidence="2">
    <location>
        <begin position="279"/>
        <end position="303"/>
    </location>
</feature>
<keyword evidence="1" id="KW-0245">EGF-like domain</keyword>
<evidence type="ECO:0000259" key="3">
    <source>
        <dbReference type="PROSITE" id="PS50024"/>
    </source>
</evidence>
<feature type="disulfide bond" evidence="1">
    <location>
        <begin position="24"/>
        <end position="41"/>
    </location>
</feature>
<dbReference type="Gene3D" id="3.30.70.960">
    <property type="entry name" value="SEA domain"/>
    <property type="match status" value="1"/>
</dbReference>
<feature type="domain" description="EGF-like" evidence="4">
    <location>
        <begin position="15"/>
        <end position="53"/>
    </location>
</feature>
<dbReference type="InterPro" id="IPR036364">
    <property type="entry name" value="SEA_dom_sf"/>
</dbReference>
<name>A0A452SBY1_URSAM</name>
<reference evidence="6" key="1">
    <citation type="submission" date="2016-06" db="EMBL/GenBank/DDBJ databases">
        <title>De novo assembly and RNA-Seq shows season-dependent expression and editing in black bear kidneys.</title>
        <authorList>
            <person name="Korstanje R."/>
            <person name="Srivastava A."/>
            <person name="Sarsani V.K."/>
            <person name="Sheehan S.M."/>
            <person name="Seger R.L."/>
            <person name="Barter M.E."/>
            <person name="Lindqvist C."/>
            <person name="Brody L.C."/>
            <person name="Mullikin J.C."/>
        </authorList>
    </citation>
    <scope>NUCLEOTIDE SEQUENCE [LARGE SCALE GENOMIC DNA]</scope>
</reference>
<dbReference type="PANTHER" id="PTHR37999:SF2">
    <property type="entry name" value="MUCIN-17"/>
    <property type="match status" value="1"/>
</dbReference>
<accession>A0A452SBY1</accession>
<reference evidence="5" key="2">
    <citation type="submission" date="2025-08" db="UniProtKB">
        <authorList>
            <consortium name="Ensembl"/>
        </authorList>
    </citation>
    <scope>IDENTIFICATION</scope>
</reference>
<dbReference type="STRING" id="9643.ENSUAMP00000029821"/>
<keyword evidence="2" id="KW-0812">Transmembrane</keyword>
<dbReference type="PROSITE" id="PS00022">
    <property type="entry name" value="EGF_1"/>
    <property type="match status" value="1"/>
</dbReference>
<dbReference type="OMA" id="QGETCEW"/>
<dbReference type="SUPFAM" id="SSF82671">
    <property type="entry name" value="SEA domain"/>
    <property type="match status" value="1"/>
</dbReference>
<dbReference type="PROSITE" id="PS50024">
    <property type="entry name" value="SEA"/>
    <property type="match status" value="1"/>
</dbReference>